<protein>
    <submittedName>
        <fullName evidence="1">Uncharacterized protein</fullName>
    </submittedName>
</protein>
<name>X1NBQ4_9ZZZZ</name>
<dbReference type="EMBL" id="BARV01006697">
    <property type="protein sequence ID" value="GAI16094.1"/>
    <property type="molecule type" value="Genomic_DNA"/>
</dbReference>
<accession>X1NBQ4</accession>
<comment type="caution">
    <text evidence="1">The sequence shown here is derived from an EMBL/GenBank/DDBJ whole genome shotgun (WGS) entry which is preliminary data.</text>
</comment>
<reference evidence="1" key="1">
    <citation type="journal article" date="2014" name="Front. Microbiol.">
        <title>High frequency of phylogenetically diverse reductive dehalogenase-homologous genes in deep subseafloor sedimentary metagenomes.</title>
        <authorList>
            <person name="Kawai M."/>
            <person name="Futagami T."/>
            <person name="Toyoda A."/>
            <person name="Takaki Y."/>
            <person name="Nishi S."/>
            <person name="Hori S."/>
            <person name="Arai W."/>
            <person name="Tsubouchi T."/>
            <person name="Morono Y."/>
            <person name="Uchiyama I."/>
            <person name="Ito T."/>
            <person name="Fujiyama A."/>
            <person name="Inagaki F."/>
            <person name="Takami H."/>
        </authorList>
    </citation>
    <scope>NUCLEOTIDE SEQUENCE</scope>
    <source>
        <strain evidence="1">Expedition CK06-06</strain>
    </source>
</reference>
<proteinExistence type="predicted"/>
<sequence>MSIERARLLLLMKKAFKAKQSGTSLYWELRAEGRVIRKTDFFRYWSTVTQVEQKAGRMRFVRKDRYPTKADMVDQPWYKMSAEYMYKVKVQSRLRPDLPVTERFVNLMSDVPMTAGMITQGVIEKWAEWE</sequence>
<feature type="non-terminal residue" evidence="1">
    <location>
        <position position="130"/>
    </location>
</feature>
<organism evidence="1">
    <name type="scientific">marine sediment metagenome</name>
    <dbReference type="NCBI Taxonomy" id="412755"/>
    <lineage>
        <taxon>unclassified sequences</taxon>
        <taxon>metagenomes</taxon>
        <taxon>ecological metagenomes</taxon>
    </lineage>
</organism>
<dbReference type="AlphaFoldDB" id="X1NBQ4"/>
<evidence type="ECO:0000313" key="1">
    <source>
        <dbReference type="EMBL" id="GAI16094.1"/>
    </source>
</evidence>
<gene>
    <name evidence="1" type="ORF">S06H3_13720</name>
</gene>